<comment type="caution">
    <text evidence="1">The sequence shown here is derived from an EMBL/GenBank/DDBJ whole genome shotgun (WGS) entry which is preliminary data.</text>
</comment>
<dbReference type="InterPro" id="IPR011044">
    <property type="entry name" value="Quino_amine_DH_bsu"/>
</dbReference>
<evidence type="ECO:0000313" key="1">
    <source>
        <dbReference type="EMBL" id="TCS94343.1"/>
    </source>
</evidence>
<sequence length="249" mass="25731">MVRISAVSGALVGRVTVGAGWQVLAAAWNRLQNRLYAIARDSDGDRRLVHISSTTGTVTVLGALLPADLGLVPGAHGLHPRRGQWHVLGDDGSGQRLLTFSLAAGSVLANVPVAGYALSNLHFDEGSGRLLAQGRQEGANETRLLWINPGTGQVTGLSTSGTADCCAFTAGALADIASDGVAGSHLFNSPGPAFLAWDVALGNAVGSVPHPRAWAIHGIVADQNVFVGDHILYDGFEVVSKPGSDTVFQ</sequence>
<evidence type="ECO:0000313" key="2">
    <source>
        <dbReference type="Proteomes" id="UP000294599"/>
    </source>
</evidence>
<protein>
    <submittedName>
        <fullName evidence="1">Uncharacterized protein</fullName>
    </submittedName>
</protein>
<dbReference type="SUPFAM" id="SSF50969">
    <property type="entry name" value="YVTN repeat-like/Quinoprotein amine dehydrogenase"/>
    <property type="match status" value="1"/>
</dbReference>
<reference evidence="1 2" key="1">
    <citation type="submission" date="2019-03" db="EMBL/GenBank/DDBJ databases">
        <title>Genomic Encyclopedia of Type Strains, Phase IV (KMG-IV): sequencing the most valuable type-strain genomes for metagenomic binning, comparative biology and taxonomic classification.</title>
        <authorList>
            <person name="Goeker M."/>
        </authorList>
    </citation>
    <scope>NUCLEOTIDE SEQUENCE [LARGE SCALE GENOMIC DNA]</scope>
    <source>
        <strain evidence="1 2">DSM 21944</strain>
    </source>
</reference>
<dbReference type="RefSeq" id="WP_123520632.1">
    <property type="nucleotide sequence ID" value="NZ_JBHLWF010000021.1"/>
</dbReference>
<dbReference type="Proteomes" id="UP000294599">
    <property type="component" value="Unassembled WGS sequence"/>
</dbReference>
<gene>
    <name evidence="1" type="ORF">EDC25_12313</name>
</gene>
<accession>A0A4S3KZ32</accession>
<name>A0A4S3KZ32_9GAMM</name>
<organism evidence="1 2">
    <name type="scientific">Pseudofulvimonas gallinarii</name>
    <dbReference type="NCBI Taxonomy" id="634155"/>
    <lineage>
        <taxon>Bacteria</taxon>
        <taxon>Pseudomonadati</taxon>
        <taxon>Pseudomonadota</taxon>
        <taxon>Gammaproteobacteria</taxon>
        <taxon>Lysobacterales</taxon>
        <taxon>Rhodanobacteraceae</taxon>
        <taxon>Pseudofulvimonas</taxon>
    </lineage>
</organism>
<keyword evidence="2" id="KW-1185">Reference proteome</keyword>
<dbReference type="AlphaFoldDB" id="A0A4S3KZ32"/>
<proteinExistence type="predicted"/>
<dbReference type="EMBL" id="SMAF01000023">
    <property type="protein sequence ID" value="TCS94343.1"/>
    <property type="molecule type" value="Genomic_DNA"/>
</dbReference>